<proteinExistence type="predicted"/>
<evidence type="ECO:0000313" key="4">
    <source>
        <dbReference type="EMBL" id="GAB47049.1"/>
    </source>
</evidence>
<dbReference type="Proteomes" id="UP000004367">
    <property type="component" value="Unassembled WGS sequence"/>
</dbReference>
<dbReference type="OrthoDB" id="9808276at2"/>
<evidence type="ECO:0000256" key="2">
    <source>
        <dbReference type="SAM" id="MobiDB-lite"/>
    </source>
</evidence>
<dbReference type="STRING" id="1089455.MOPEL_003_00730"/>
<dbReference type="PANTHER" id="PTHR43574">
    <property type="entry name" value="EPIMERASE-RELATED"/>
    <property type="match status" value="1"/>
</dbReference>
<dbReference type="eggNOG" id="COG0451">
    <property type="taxonomic scope" value="Bacteria"/>
</dbReference>
<dbReference type="SUPFAM" id="SSF51735">
    <property type="entry name" value="NAD(P)-binding Rossmann-fold domains"/>
    <property type="match status" value="1"/>
</dbReference>
<reference evidence="4 5" key="1">
    <citation type="submission" date="2012-02" db="EMBL/GenBank/DDBJ databases">
        <title>Whole genome shotgun sequence of Mobilicoccus pelagius NBRC 104925.</title>
        <authorList>
            <person name="Yoshida Y."/>
            <person name="Hosoyama A."/>
            <person name="Tsuchikane K."/>
            <person name="Katsumata H."/>
            <person name="Yamazaki S."/>
            <person name="Fujita N."/>
        </authorList>
    </citation>
    <scope>NUCLEOTIDE SEQUENCE [LARGE SCALE GENOMIC DNA]</scope>
    <source>
        <strain evidence="4 5">NBRC 104925</strain>
    </source>
</reference>
<feature type="domain" description="NAD(P)-binding" evidence="3">
    <location>
        <begin position="39"/>
        <end position="225"/>
    </location>
</feature>
<protein>
    <submittedName>
        <fullName evidence="4">NAD-dependent epimerase/dehydratase family protein</fullName>
    </submittedName>
</protein>
<evidence type="ECO:0000256" key="1">
    <source>
        <dbReference type="ARBA" id="ARBA00023027"/>
    </source>
</evidence>
<dbReference type="Gene3D" id="3.40.50.720">
    <property type="entry name" value="NAD(P)-binding Rossmann-like Domain"/>
    <property type="match status" value="1"/>
</dbReference>
<gene>
    <name evidence="4" type="ORF">MOPEL_003_00730</name>
</gene>
<dbReference type="EMBL" id="BAFE01000003">
    <property type="protein sequence ID" value="GAB47049.1"/>
    <property type="molecule type" value="Genomic_DNA"/>
</dbReference>
<accession>H5UMU1</accession>
<comment type="caution">
    <text evidence="4">The sequence shown here is derived from an EMBL/GenBank/DDBJ whole genome shotgun (WGS) entry which is preliminary data.</text>
</comment>
<dbReference type="RefSeq" id="WP_009480947.1">
    <property type="nucleotide sequence ID" value="NZ_BAFE01000003.1"/>
</dbReference>
<dbReference type="Pfam" id="PF13460">
    <property type="entry name" value="NAD_binding_10"/>
    <property type="match status" value="1"/>
</dbReference>
<dbReference type="AlphaFoldDB" id="H5UMU1"/>
<evidence type="ECO:0000259" key="3">
    <source>
        <dbReference type="Pfam" id="PF13460"/>
    </source>
</evidence>
<dbReference type="InterPro" id="IPR016040">
    <property type="entry name" value="NAD(P)-bd_dom"/>
</dbReference>
<evidence type="ECO:0000313" key="5">
    <source>
        <dbReference type="Proteomes" id="UP000004367"/>
    </source>
</evidence>
<dbReference type="InterPro" id="IPR036291">
    <property type="entry name" value="NAD(P)-bd_dom_sf"/>
</dbReference>
<organism evidence="4 5">
    <name type="scientific">Mobilicoccus pelagius NBRC 104925</name>
    <dbReference type="NCBI Taxonomy" id="1089455"/>
    <lineage>
        <taxon>Bacteria</taxon>
        <taxon>Bacillati</taxon>
        <taxon>Actinomycetota</taxon>
        <taxon>Actinomycetes</taxon>
        <taxon>Micrococcales</taxon>
        <taxon>Dermatophilaceae</taxon>
        <taxon>Mobilicoccus</taxon>
    </lineage>
</organism>
<name>H5UMU1_9MICO</name>
<keyword evidence="1" id="KW-0520">NAD</keyword>
<sequence>MSTSNPARTASPDPGHPGPTSTSGARHEEGPTVLVAGCGDLGTEVALRLAARGEHVLGLRRNTDVLPSRIDGLPVDLTTDVPDLPPGSYDRLAVVLTADGRDAEAYRETYVGGLRRVLEALQVRGVTSERAVLVSSTGVYGDTTGELTEASPVAPTRATHEVLLEAEALFARTLPHGTVLRLSGLYGPGRSRFVEKARRGEVEDSWTNRIHRDDAAAAIVHLLTDADSPAPLHLGSDRLPAHALDVADEVRALLGLPPHPDRPRVGEDDGRRLVSDALAATGFAFTYPTYREGYAAVLGGHGRRHP</sequence>
<keyword evidence="5" id="KW-1185">Reference proteome</keyword>
<feature type="region of interest" description="Disordered" evidence="2">
    <location>
        <begin position="1"/>
        <end position="29"/>
    </location>
</feature>